<dbReference type="FunFam" id="3.40.50.800:FF:000011">
    <property type="entry name" value="Proline--tRNA ligase"/>
    <property type="match status" value="1"/>
</dbReference>
<dbReference type="Proteomes" id="UP000199488">
    <property type="component" value="Unassembled WGS sequence"/>
</dbReference>
<dbReference type="InterPro" id="IPR036754">
    <property type="entry name" value="YbaK/aa-tRNA-synt-asso_dom_sf"/>
</dbReference>
<dbReference type="EC" id="6.1.1.15" evidence="10"/>
<comment type="function">
    <text evidence="10">Catalyzes the attachment of proline to tRNA(Pro) in a two-step reaction: proline is first activated by ATP to form Pro-AMP and then transferred to the acceptor end of tRNA(Pro). As ProRS can inadvertently accommodate and process non-cognate amino acids such as alanine and cysteine, to avoid such errors it has two additional distinct editing activities against alanine. One activity is designated as 'pretransfer' editing and involves the tRNA(Pro)-independent hydrolysis of activated Ala-AMP. The other activity is designated 'posttransfer' editing and involves deacylation of mischarged Ala-tRNA(Pro). The misacylated Cys-tRNA(Pro) is not edited by ProRS.</text>
</comment>
<dbReference type="Pfam" id="PF03129">
    <property type="entry name" value="HGTP_anticodon"/>
    <property type="match status" value="1"/>
</dbReference>
<dbReference type="InterPro" id="IPR006195">
    <property type="entry name" value="aa-tRNA-synth_II"/>
</dbReference>
<keyword evidence="3 10" id="KW-0963">Cytoplasm</keyword>
<evidence type="ECO:0000259" key="11">
    <source>
        <dbReference type="PROSITE" id="PS50862"/>
    </source>
</evidence>
<dbReference type="InterPro" id="IPR007214">
    <property type="entry name" value="YbaK/aa-tRNA-synth-assoc-dom"/>
</dbReference>
<evidence type="ECO:0000256" key="2">
    <source>
        <dbReference type="ARBA" id="ARBA00011738"/>
    </source>
</evidence>
<keyword evidence="7 10" id="KW-0648">Protein biosynthesis</keyword>
<keyword evidence="8 10" id="KW-0030">Aminoacyl-tRNA synthetase</keyword>
<dbReference type="GO" id="GO:0140096">
    <property type="term" value="F:catalytic activity, acting on a protein"/>
    <property type="evidence" value="ECO:0007669"/>
    <property type="project" value="UniProtKB-ARBA"/>
</dbReference>
<dbReference type="Gene3D" id="3.90.960.10">
    <property type="entry name" value="YbaK/aminoacyl-tRNA synthetase-associated domain"/>
    <property type="match status" value="1"/>
</dbReference>
<reference evidence="12 13" key="1">
    <citation type="submission" date="2016-10" db="EMBL/GenBank/DDBJ databases">
        <authorList>
            <person name="de Groot N.N."/>
        </authorList>
    </citation>
    <scope>NUCLEOTIDE SEQUENCE [LARGE SCALE GENOMIC DNA]</scope>
    <source>
        <strain evidence="12 13">DSM 23126</strain>
    </source>
</reference>
<dbReference type="PRINTS" id="PR01046">
    <property type="entry name" value="TRNASYNTHPRO"/>
</dbReference>
<evidence type="ECO:0000256" key="6">
    <source>
        <dbReference type="ARBA" id="ARBA00022840"/>
    </source>
</evidence>
<dbReference type="InterPro" id="IPR050062">
    <property type="entry name" value="Pro-tRNA_synthetase"/>
</dbReference>
<organism evidence="12 13">
    <name type="scientific">Marinococcus luteus</name>
    <dbReference type="NCBI Taxonomy" id="1122204"/>
    <lineage>
        <taxon>Bacteria</taxon>
        <taxon>Bacillati</taxon>
        <taxon>Bacillota</taxon>
        <taxon>Bacilli</taxon>
        <taxon>Bacillales</taxon>
        <taxon>Bacillaceae</taxon>
        <taxon>Marinococcus</taxon>
    </lineage>
</organism>
<keyword evidence="4 10" id="KW-0436">Ligase</keyword>
<comment type="domain">
    <text evidence="10">Consists of three domains: the N-terminal catalytic domain, the editing domain and the C-terminal anticodon-binding domain.</text>
</comment>
<feature type="domain" description="Aminoacyl-transfer RNA synthetases class-II family profile" evidence="11">
    <location>
        <begin position="38"/>
        <end position="466"/>
    </location>
</feature>
<dbReference type="InterPro" id="IPR002316">
    <property type="entry name" value="Pro-tRNA-ligase_IIa"/>
</dbReference>
<dbReference type="SUPFAM" id="SSF55826">
    <property type="entry name" value="YbaK/ProRS associated domain"/>
    <property type="match status" value="1"/>
</dbReference>
<evidence type="ECO:0000256" key="3">
    <source>
        <dbReference type="ARBA" id="ARBA00022490"/>
    </source>
</evidence>
<protein>
    <recommendedName>
        <fullName evidence="10">Proline--tRNA ligase</fullName>
        <ecNumber evidence="10">6.1.1.15</ecNumber>
    </recommendedName>
    <alternativeName>
        <fullName evidence="10">Prolyl-tRNA synthetase</fullName>
        <shortName evidence="10">ProRS</shortName>
    </alternativeName>
</protein>
<evidence type="ECO:0000256" key="10">
    <source>
        <dbReference type="HAMAP-Rule" id="MF_01569"/>
    </source>
</evidence>
<dbReference type="InterPro" id="IPR023717">
    <property type="entry name" value="Pro-tRNA-Synthase_IIa_type1"/>
</dbReference>
<evidence type="ECO:0000256" key="8">
    <source>
        <dbReference type="ARBA" id="ARBA00023146"/>
    </source>
</evidence>
<dbReference type="GO" id="GO:0005829">
    <property type="term" value="C:cytosol"/>
    <property type="evidence" value="ECO:0007669"/>
    <property type="project" value="TreeGrafter"/>
</dbReference>
<sequence>MRQQFLFSPTLRDVPQGADIASHQLMLRAGLIRQSAAGVYSYLPLGHKVLRKIEGIVREEMDAASGQEVLLPAMQPAEVWQASGRYDNYGPALMRFKDRHQRDFVLGPTHEENIAALVKDEMNTYKRMPAILYQIQTKYRDEARPRFGVLRAREFIMKDAYSFDTSYEAQNESYWAMYRAYERIFTRLGLDYRAVQADAGAMGGQGETHEFTVLSDVGEDTIVYSDESDFAANIEIAAIPDNVSKPEPAAEEMSMVDTPEERTIEEVAAKLGIKREECLKTVSFDADGRLVAVLMRGDHDVNEVKVANAVGAEVLEPASAERIEEAFGAEPGFIGPAGLPEDVEVLADYAVRGMTGAVCGANENGRHYQNAVPERDFPVGQYADLRFIQEGEPSPDGRGTVRFAKGIEVGHVFKLGTKYSEALGATFLDENGKARPIIMGSYGVGVSRTIAAVIEQNHDESGICWPKAAAPFDLHLLVLNPKQDEQQQLGDELYESLQKSGWSVLLDDRKERPGVKFKDADLYGLPVRIACGKKAGEQIVEVKSRTAGENVEVAVSELPQYLEKLWAEIH</sequence>
<dbReference type="EMBL" id="FNNC01000001">
    <property type="protein sequence ID" value="SDW04798.1"/>
    <property type="molecule type" value="Genomic_DNA"/>
</dbReference>
<evidence type="ECO:0000313" key="13">
    <source>
        <dbReference type="Proteomes" id="UP000199488"/>
    </source>
</evidence>
<name>A0A1H2QDA2_9BACI</name>
<dbReference type="GO" id="GO:0002161">
    <property type="term" value="F:aminoacyl-tRNA deacylase activity"/>
    <property type="evidence" value="ECO:0007669"/>
    <property type="project" value="InterPro"/>
</dbReference>
<dbReference type="CDD" id="cd04334">
    <property type="entry name" value="ProRS-INS"/>
    <property type="match status" value="1"/>
</dbReference>
<dbReference type="STRING" id="1122204.SAMN05421781_0257"/>
<dbReference type="PROSITE" id="PS50862">
    <property type="entry name" value="AA_TRNA_LIGASE_II"/>
    <property type="match status" value="1"/>
</dbReference>
<dbReference type="InterPro" id="IPR044140">
    <property type="entry name" value="ProRS_anticodon_short"/>
</dbReference>
<dbReference type="InterPro" id="IPR004500">
    <property type="entry name" value="Pro-tRNA-synth_IIa_bac-type"/>
</dbReference>
<dbReference type="InterPro" id="IPR045864">
    <property type="entry name" value="aa-tRNA-synth_II/BPL/LPL"/>
</dbReference>
<keyword evidence="13" id="KW-1185">Reference proteome</keyword>
<dbReference type="PANTHER" id="PTHR42753">
    <property type="entry name" value="MITOCHONDRIAL RIBOSOME PROTEIN L39/PROLYL-TRNA LIGASE FAMILY MEMBER"/>
    <property type="match status" value="1"/>
</dbReference>
<dbReference type="GO" id="GO:0005524">
    <property type="term" value="F:ATP binding"/>
    <property type="evidence" value="ECO:0007669"/>
    <property type="project" value="UniProtKB-UniRule"/>
</dbReference>
<dbReference type="InterPro" id="IPR033730">
    <property type="entry name" value="ProRS_core_prok"/>
</dbReference>
<dbReference type="GO" id="GO:0006433">
    <property type="term" value="P:prolyl-tRNA aminoacylation"/>
    <property type="evidence" value="ECO:0007669"/>
    <property type="project" value="UniProtKB-UniRule"/>
</dbReference>
<comment type="catalytic activity">
    <reaction evidence="9 10">
        <text>tRNA(Pro) + L-proline + ATP = L-prolyl-tRNA(Pro) + AMP + diphosphate</text>
        <dbReference type="Rhea" id="RHEA:14305"/>
        <dbReference type="Rhea" id="RHEA-COMP:9700"/>
        <dbReference type="Rhea" id="RHEA-COMP:9702"/>
        <dbReference type="ChEBI" id="CHEBI:30616"/>
        <dbReference type="ChEBI" id="CHEBI:33019"/>
        <dbReference type="ChEBI" id="CHEBI:60039"/>
        <dbReference type="ChEBI" id="CHEBI:78442"/>
        <dbReference type="ChEBI" id="CHEBI:78532"/>
        <dbReference type="ChEBI" id="CHEBI:456215"/>
        <dbReference type="EC" id="6.1.1.15"/>
    </reaction>
</comment>
<dbReference type="NCBIfam" id="TIGR00409">
    <property type="entry name" value="proS_fam_II"/>
    <property type="match status" value="1"/>
</dbReference>
<dbReference type="CDD" id="cd00779">
    <property type="entry name" value="ProRS_core_prok"/>
    <property type="match status" value="1"/>
</dbReference>
<evidence type="ECO:0000256" key="4">
    <source>
        <dbReference type="ARBA" id="ARBA00022598"/>
    </source>
</evidence>
<dbReference type="NCBIfam" id="NF006625">
    <property type="entry name" value="PRK09194.1"/>
    <property type="match status" value="1"/>
</dbReference>
<dbReference type="OrthoDB" id="9809052at2"/>
<dbReference type="InterPro" id="IPR002314">
    <property type="entry name" value="aa-tRNA-synt_IIb"/>
</dbReference>
<dbReference type="Pfam" id="PF00587">
    <property type="entry name" value="tRNA-synt_2b"/>
    <property type="match status" value="1"/>
</dbReference>
<dbReference type="GO" id="GO:0016740">
    <property type="term" value="F:transferase activity"/>
    <property type="evidence" value="ECO:0007669"/>
    <property type="project" value="UniProtKB-ARBA"/>
</dbReference>
<dbReference type="AlphaFoldDB" id="A0A1H2QDA2"/>
<proteinExistence type="inferred from homology"/>
<evidence type="ECO:0000313" key="12">
    <source>
        <dbReference type="EMBL" id="SDW04798.1"/>
    </source>
</evidence>
<dbReference type="Gene3D" id="3.40.50.800">
    <property type="entry name" value="Anticodon-binding domain"/>
    <property type="match status" value="1"/>
</dbReference>
<comment type="similarity">
    <text evidence="10">Belongs to the class-II aminoacyl-tRNA synthetase family. ProS type 1 subfamily.</text>
</comment>
<comment type="subunit">
    <text evidence="2 10">Homodimer.</text>
</comment>
<evidence type="ECO:0000256" key="7">
    <source>
        <dbReference type="ARBA" id="ARBA00022917"/>
    </source>
</evidence>
<accession>A0A1H2QDA2</accession>
<evidence type="ECO:0000256" key="9">
    <source>
        <dbReference type="ARBA" id="ARBA00047671"/>
    </source>
</evidence>
<gene>
    <name evidence="10" type="primary">proS</name>
    <name evidence="12" type="ORF">SAMN05421781_0257</name>
</gene>
<dbReference type="SUPFAM" id="SSF55681">
    <property type="entry name" value="Class II aaRS and biotin synthetases"/>
    <property type="match status" value="1"/>
</dbReference>
<dbReference type="InterPro" id="IPR036621">
    <property type="entry name" value="Anticodon-bd_dom_sf"/>
</dbReference>
<comment type="subcellular location">
    <subcellularLocation>
        <location evidence="1 10">Cytoplasm</location>
    </subcellularLocation>
</comment>
<dbReference type="RefSeq" id="WP_091610320.1">
    <property type="nucleotide sequence ID" value="NZ_FNNC01000001.1"/>
</dbReference>
<keyword evidence="6 10" id="KW-0067">ATP-binding</keyword>
<evidence type="ECO:0000256" key="5">
    <source>
        <dbReference type="ARBA" id="ARBA00022741"/>
    </source>
</evidence>
<dbReference type="SUPFAM" id="SSF52954">
    <property type="entry name" value="Class II aaRS ABD-related"/>
    <property type="match status" value="1"/>
</dbReference>
<dbReference type="PANTHER" id="PTHR42753:SF2">
    <property type="entry name" value="PROLINE--TRNA LIGASE"/>
    <property type="match status" value="1"/>
</dbReference>
<dbReference type="Pfam" id="PF04073">
    <property type="entry name" value="tRNA_edit"/>
    <property type="match status" value="1"/>
</dbReference>
<dbReference type="Gene3D" id="3.30.930.10">
    <property type="entry name" value="Bira Bifunctional Protein, Domain 2"/>
    <property type="match status" value="2"/>
</dbReference>
<dbReference type="HAMAP" id="MF_01569">
    <property type="entry name" value="Pro_tRNA_synth_type1"/>
    <property type="match status" value="1"/>
</dbReference>
<dbReference type="CDD" id="cd00861">
    <property type="entry name" value="ProRS_anticodon_short"/>
    <property type="match status" value="1"/>
</dbReference>
<dbReference type="GO" id="GO:0004827">
    <property type="term" value="F:proline-tRNA ligase activity"/>
    <property type="evidence" value="ECO:0007669"/>
    <property type="project" value="UniProtKB-UniRule"/>
</dbReference>
<keyword evidence="5 10" id="KW-0547">Nucleotide-binding</keyword>
<evidence type="ECO:0000256" key="1">
    <source>
        <dbReference type="ARBA" id="ARBA00004496"/>
    </source>
</evidence>
<dbReference type="InterPro" id="IPR004154">
    <property type="entry name" value="Anticodon-bd"/>
</dbReference>